<accession>A0AAV4TUV4</accession>
<evidence type="ECO:0000313" key="8">
    <source>
        <dbReference type="EMBL" id="GIY48710.1"/>
    </source>
</evidence>
<dbReference type="InterPro" id="IPR036875">
    <property type="entry name" value="Znf_CCHC_sf"/>
</dbReference>
<proteinExistence type="predicted"/>
<evidence type="ECO:0000313" key="9">
    <source>
        <dbReference type="Proteomes" id="UP001054945"/>
    </source>
</evidence>
<evidence type="ECO:0000256" key="3">
    <source>
        <dbReference type="ARBA" id="ARBA00022771"/>
    </source>
</evidence>
<dbReference type="SUPFAM" id="SSF57756">
    <property type="entry name" value="Retrovirus zinc finger-like domains"/>
    <property type="match status" value="2"/>
</dbReference>
<keyword evidence="3 5" id="KW-0863">Zinc-finger</keyword>
<dbReference type="PANTHER" id="PTHR46242">
    <property type="entry name" value="ZINC FINGER CCHC DOMAIN-CONTAINING PROTEIN 9 ZCCHC9"/>
    <property type="match status" value="1"/>
</dbReference>
<dbReference type="FunFam" id="4.10.60.10:FF:000091">
    <property type="entry name" value="Zinc finger CCHC-type-containing 9"/>
    <property type="match status" value="1"/>
</dbReference>
<dbReference type="PANTHER" id="PTHR46242:SF1">
    <property type="entry name" value="ZINC FINGER CCHC DOMAIN-CONTAINING PROTEIN 9"/>
    <property type="match status" value="1"/>
</dbReference>
<comment type="caution">
    <text evidence="8">The sequence shown here is derived from an EMBL/GenBank/DDBJ whole genome shotgun (WGS) entry which is preliminary data.</text>
</comment>
<keyword evidence="1" id="KW-0479">Metal-binding</keyword>
<feature type="compositionally biased region" description="Basic residues" evidence="6">
    <location>
        <begin position="46"/>
        <end position="65"/>
    </location>
</feature>
<feature type="compositionally biased region" description="Low complexity" evidence="6">
    <location>
        <begin position="119"/>
        <end position="128"/>
    </location>
</feature>
<keyword evidence="9" id="KW-1185">Reference proteome</keyword>
<dbReference type="Gene3D" id="4.10.60.10">
    <property type="entry name" value="Zinc finger, CCHC-type"/>
    <property type="match status" value="2"/>
</dbReference>
<feature type="region of interest" description="Disordered" evidence="6">
    <location>
        <begin position="1"/>
        <end position="137"/>
    </location>
</feature>
<evidence type="ECO:0000256" key="4">
    <source>
        <dbReference type="ARBA" id="ARBA00022833"/>
    </source>
</evidence>
<dbReference type="GO" id="GO:0003676">
    <property type="term" value="F:nucleic acid binding"/>
    <property type="evidence" value="ECO:0007669"/>
    <property type="project" value="InterPro"/>
</dbReference>
<evidence type="ECO:0000256" key="2">
    <source>
        <dbReference type="ARBA" id="ARBA00022737"/>
    </source>
</evidence>
<name>A0AAV4TUV4_CAEEX</name>
<dbReference type="GO" id="GO:0008270">
    <property type="term" value="F:zinc ion binding"/>
    <property type="evidence" value="ECO:0007669"/>
    <property type="project" value="UniProtKB-KW"/>
</dbReference>
<dbReference type="GO" id="GO:0005730">
    <property type="term" value="C:nucleolus"/>
    <property type="evidence" value="ECO:0007669"/>
    <property type="project" value="TreeGrafter"/>
</dbReference>
<dbReference type="EMBL" id="BPLR01011743">
    <property type="protein sequence ID" value="GIY48710.1"/>
    <property type="molecule type" value="Genomic_DNA"/>
</dbReference>
<dbReference type="PROSITE" id="PS50158">
    <property type="entry name" value="ZF_CCHC"/>
    <property type="match status" value="3"/>
</dbReference>
<evidence type="ECO:0000256" key="1">
    <source>
        <dbReference type="ARBA" id="ARBA00022723"/>
    </source>
</evidence>
<feature type="domain" description="CCHC-type" evidence="7">
    <location>
        <begin position="263"/>
        <end position="277"/>
    </location>
</feature>
<gene>
    <name evidence="8" type="primary">ZCCHC9</name>
    <name evidence="8" type="ORF">CEXT_81741</name>
</gene>
<dbReference type="InterPro" id="IPR001878">
    <property type="entry name" value="Znf_CCHC"/>
</dbReference>
<feature type="domain" description="CCHC-type" evidence="7">
    <location>
        <begin position="319"/>
        <end position="334"/>
    </location>
</feature>
<dbReference type="Pfam" id="PF00098">
    <property type="entry name" value="zf-CCHC"/>
    <property type="match status" value="3"/>
</dbReference>
<protein>
    <submittedName>
        <fullName evidence="8">Zinc finger CCHC domain-containing protein 9</fullName>
    </submittedName>
</protein>
<keyword evidence="4" id="KW-0862">Zinc</keyword>
<sequence>MTRYARAGNSQRHKRQPEEATSWEDFWQKKQPGENNKDLKANKTKIEKKKGKHGKMLNLSKKRKFNKLETKEENFENDTEDLNILPDTESNNDSNVLTKKQLKKAKKKMKLLELSKGESSSNNDSSNNGEILDNENSDSIFNENEKNMDEEDLNVSSDIKVFSKKQLKQGENNTTMQKSNDSNSSHKQKDFEGKKTLFMQKLETKRKQNGILLLPAKVERKLYIIKKRLREKGLPPATIKEIARKERRKEELKFRKSTSSKTCFNCRQMGHVLADCPMPMGESTQKSNQETGFCFKCGSSSHTSSKCHAKISGYPFATCFVCKEEGHISKDCPQNKHGIYIKGGKCSLCGNVNHLRKDCPTLKKENFKCTCAMLLSFIHSLKDFPQAFKQWHTESIKGTKRVVEILEGVNDSANMGYIQCKCLKNFILDYF</sequence>
<feature type="region of interest" description="Disordered" evidence="6">
    <location>
        <begin position="164"/>
        <end position="193"/>
    </location>
</feature>
<feature type="compositionally biased region" description="Basic and acidic residues" evidence="6">
    <location>
        <begin position="26"/>
        <end position="45"/>
    </location>
</feature>
<evidence type="ECO:0000256" key="6">
    <source>
        <dbReference type="SAM" id="MobiDB-lite"/>
    </source>
</evidence>
<dbReference type="SMART" id="SM00343">
    <property type="entry name" value="ZnF_C2HC"/>
    <property type="match status" value="4"/>
</dbReference>
<keyword evidence="2" id="KW-0677">Repeat</keyword>
<dbReference type="AlphaFoldDB" id="A0AAV4TUV4"/>
<evidence type="ECO:0000256" key="5">
    <source>
        <dbReference type="PROSITE-ProRule" id="PRU00047"/>
    </source>
</evidence>
<organism evidence="8 9">
    <name type="scientific">Caerostris extrusa</name>
    <name type="common">Bark spider</name>
    <name type="synonym">Caerostris bankana</name>
    <dbReference type="NCBI Taxonomy" id="172846"/>
    <lineage>
        <taxon>Eukaryota</taxon>
        <taxon>Metazoa</taxon>
        <taxon>Ecdysozoa</taxon>
        <taxon>Arthropoda</taxon>
        <taxon>Chelicerata</taxon>
        <taxon>Arachnida</taxon>
        <taxon>Araneae</taxon>
        <taxon>Araneomorphae</taxon>
        <taxon>Entelegynae</taxon>
        <taxon>Araneoidea</taxon>
        <taxon>Araneidae</taxon>
        <taxon>Caerostris</taxon>
    </lineage>
</organism>
<dbReference type="InterPro" id="IPR042246">
    <property type="entry name" value="ZCCHC9"/>
</dbReference>
<feature type="domain" description="CCHC-type" evidence="7">
    <location>
        <begin position="294"/>
        <end position="307"/>
    </location>
</feature>
<feature type="compositionally biased region" description="Basic residues" evidence="6">
    <location>
        <begin position="100"/>
        <end position="109"/>
    </location>
</feature>
<reference evidence="8 9" key="1">
    <citation type="submission" date="2021-06" db="EMBL/GenBank/DDBJ databases">
        <title>Caerostris extrusa draft genome.</title>
        <authorList>
            <person name="Kono N."/>
            <person name="Arakawa K."/>
        </authorList>
    </citation>
    <scope>NUCLEOTIDE SEQUENCE [LARGE SCALE GENOMIC DNA]</scope>
</reference>
<dbReference type="Proteomes" id="UP001054945">
    <property type="component" value="Unassembled WGS sequence"/>
</dbReference>
<evidence type="ECO:0000259" key="7">
    <source>
        <dbReference type="PROSITE" id="PS50158"/>
    </source>
</evidence>
<feature type="compositionally biased region" description="Polar residues" evidence="6">
    <location>
        <begin position="169"/>
        <end position="185"/>
    </location>
</feature>